<dbReference type="Proteomes" id="UP000831019">
    <property type="component" value="Chromosome"/>
</dbReference>
<name>A0ABY3ZG30_9RHOB</name>
<feature type="domain" description="Anti-sigma K factor RskA C-terminal" evidence="2">
    <location>
        <begin position="107"/>
        <end position="229"/>
    </location>
</feature>
<gene>
    <name evidence="3" type="ORF">DSM109990_00264</name>
</gene>
<organism evidence="3 4">
    <name type="scientific">Sulfitobacter dubius</name>
    <dbReference type="NCBI Taxonomy" id="218673"/>
    <lineage>
        <taxon>Bacteria</taxon>
        <taxon>Pseudomonadati</taxon>
        <taxon>Pseudomonadota</taxon>
        <taxon>Alphaproteobacteria</taxon>
        <taxon>Rhodobacterales</taxon>
        <taxon>Roseobacteraceae</taxon>
        <taxon>Sulfitobacter</taxon>
    </lineage>
</organism>
<evidence type="ECO:0000259" key="2">
    <source>
        <dbReference type="Pfam" id="PF10099"/>
    </source>
</evidence>
<dbReference type="EMBL" id="CP085144">
    <property type="protein sequence ID" value="UOA13483.1"/>
    <property type="molecule type" value="Genomic_DNA"/>
</dbReference>
<dbReference type="Pfam" id="PF10099">
    <property type="entry name" value="RskA_C"/>
    <property type="match status" value="1"/>
</dbReference>
<reference evidence="4" key="1">
    <citation type="journal article" date="2022" name="Microorganisms">
        <title>Beyond the ABCs#Discovery of Three New Plasmid Types in Rhodobacterales (RepQ, RepY, RepW).</title>
        <authorList>
            <person name="Freese H.M."/>
            <person name="Ringel V."/>
            <person name="Overmann J."/>
            <person name="Petersen J."/>
        </authorList>
    </citation>
    <scope>NUCLEOTIDE SEQUENCE [LARGE SCALE GENOMIC DNA]</scope>
    <source>
        <strain evidence="4">DSM 109990</strain>
    </source>
</reference>
<dbReference type="InterPro" id="IPR018764">
    <property type="entry name" value="RskA_C"/>
</dbReference>
<proteinExistence type="predicted"/>
<evidence type="ECO:0000313" key="4">
    <source>
        <dbReference type="Proteomes" id="UP000831019"/>
    </source>
</evidence>
<evidence type="ECO:0000256" key="1">
    <source>
        <dbReference type="SAM" id="MobiDB-lite"/>
    </source>
</evidence>
<feature type="region of interest" description="Disordered" evidence="1">
    <location>
        <begin position="215"/>
        <end position="239"/>
    </location>
</feature>
<protein>
    <recommendedName>
        <fullName evidence="2">Anti-sigma K factor RskA C-terminal domain-containing protein</fullName>
    </recommendedName>
</protein>
<evidence type="ECO:0000313" key="3">
    <source>
        <dbReference type="EMBL" id="UOA13483.1"/>
    </source>
</evidence>
<dbReference type="RefSeq" id="WP_243262027.1">
    <property type="nucleotide sequence ID" value="NZ_CP085144.1"/>
</dbReference>
<sequence>MTDLSAEIIALSDEYVLGLLTPTEAGLVEEIMARDLELAQRVGDLRDRLLPLDLSAAPVDLPEGFGVQVAEQLANKDQLPKMQFAGVQTENPANQPAAPKPWLAGMLAASLAGIAVGFGVAWMQPAPAPKVVAVLMDAQGVPQAVVDDYGNDTATVRFVADVPVPADRSLQVWTLPSTDMGPTSLGVLTGAGAAQLSFDDLPDPSAEQLYEVTLEPLGGSPTGRPTGPIIGKGFAAEQT</sequence>
<accession>A0ABY3ZG30</accession>
<keyword evidence="4" id="KW-1185">Reference proteome</keyword>